<dbReference type="InterPro" id="IPR025948">
    <property type="entry name" value="HTH-like_dom"/>
</dbReference>
<evidence type="ECO:0000313" key="4">
    <source>
        <dbReference type="EMBL" id="MBE9070995.1"/>
    </source>
</evidence>
<name>A0A929A0P1_LEPEC</name>
<dbReference type="Gene3D" id="3.30.420.10">
    <property type="entry name" value="Ribonuclease H-like superfamily/Ribonuclease H"/>
    <property type="match status" value="1"/>
</dbReference>
<dbReference type="GO" id="GO:0003677">
    <property type="term" value="F:DNA binding"/>
    <property type="evidence" value="ECO:0007669"/>
    <property type="project" value="InterPro"/>
</dbReference>
<dbReference type="Pfam" id="PF13276">
    <property type="entry name" value="HTH_21"/>
    <property type="match status" value="1"/>
</dbReference>
<keyword evidence="2" id="KW-0175">Coiled coil</keyword>
<dbReference type="SUPFAM" id="SSF46689">
    <property type="entry name" value="Homeodomain-like"/>
    <property type="match status" value="1"/>
</dbReference>
<feature type="domain" description="Integrase catalytic" evidence="3">
    <location>
        <begin position="193"/>
        <end position="357"/>
    </location>
</feature>
<dbReference type="InterPro" id="IPR012337">
    <property type="entry name" value="RNaseH-like_sf"/>
</dbReference>
<feature type="coiled-coil region" evidence="2">
    <location>
        <begin position="49"/>
        <end position="76"/>
    </location>
</feature>
<dbReference type="PANTHER" id="PTHR47515">
    <property type="entry name" value="LOW CALCIUM RESPONSE LOCUS PROTEIN T"/>
    <property type="match status" value="1"/>
</dbReference>
<dbReference type="InterPro" id="IPR001584">
    <property type="entry name" value="Integrase_cat-core"/>
</dbReference>
<evidence type="ECO:0000313" key="5">
    <source>
        <dbReference type="Proteomes" id="UP000615026"/>
    </source>
</evidence>
<dbReference type="Gene3D" id="1.10.10.60">
    <property type="entry name" value="Homeodomain-like"/>
    <property type="match status" value="1"/>
</dbReference>
<dbReference type="Proteomes" id="UP000615026">
    <property type="component" value="Unassembled WGS sequence"/>
</dbReference>
<sequence length="380" mass="44871">MRKSKFSPTQIASILKEFDNGKTVAEITRDHGVSSAAFYKWRSKYAGMSGKELRRIKELEEENRKLKQMYATLALDHQMAKEIIEKKPIRPCRKRAISNELSHYGISRACRVLDMGKSVYYYRPLPKDDRELEDALLQKAEAHPEEGFWMAYHRLRAEGRPWNHKRVYRVYKALGLSMRRKAKKRLPARVKEPLEVPNELDHTWSMDFVMDVLENRQRFRALNIMDDYNREALHIEVDFSLTSNRVVWVLNHLVNRRKKPKRIRMDNGPEFIANLTEAWSQMHGIEFKYIQPGKPTQNAFVERFNGSFRRGTLDRFIFEDIDQVREQVQIWMEDYNNERPHKALGYLSPKKYLELNFLGGTAQEIKSNNLEEFGKIGSSN</sequence>
<evidence type="ECO:0000259" key="3">
    <source>
        <dbReference type="PROSITE" id="PS50994"/>
    </source>
</evidence>
<dbReference type="SUPFAM" id="SSF53098">
    <property type="entry name" value="Ribonuclease H-like"/>
    <property type="match status" value="1"/>
</dbReference>
<dbReference type="Pfam" id="PF13683">
    <property type="entry name" value="rve_3"/>
    <property type="match status" value="1"/>
</dbReference>
<comment type="caution">
    <text evidence="4">The sequence shown here is derived from an EMBL/GenBank/DDBJ whole genome shotgun (WGS) entry which is preliminary data.</text>
</comment>
<gene>
    <name evidence="4" type="ORF">IQ260_30620</name>
</gene>
<dbReference type="InterPro" id="IPR048020">
    <property type="entry name" value="Transpos_IS3"/>
</dbReference>
<evidence type="ECO:0000256" key="1">
    <source>
        <dbReference type="ARBA" id="ARBA00002286"/>
    </source>
</evidence>
<dbReference type="GO" id="GO:0004803">
    <property type="term" value="F:transposase activity"/>
    <property type="evidence" value="ECO:0007669"/>
    <property type="project" value="InterPro"/>
</dbReference>
<proteinExistence type="predicted"/>
<dbReference type="EMBL" id="JADEXP010000628">
    <property type="protein sequence ID" value="MBE9070995.1"/>
    <property type="molecule type" value="Genomic_DNA"/>
</dbReference>
<dbReference type="InterPro" id="IPR036397">
    <property type="entry name" value="RNaseH_sf"/>
</dbReference>
<dbReference type="PROSITE" id="PS50994">
    <property type="entry name" value="INTEGRASE"/>
    <property type="match status" value="1"/>
</dbReference>
<evidence type="ECO:0000256" key="2">
    <source>
        <dbReference type="SAM" id="Coils"/>
    </source>
</evidence>
<dbReference type="RefSeq" id="WP_193996803.1">
    <property type="nucleotide sequence ID" value="NZ_JADEXP010000628.1"/>
</dbReference>
<dbReference type="InterPro" id="IPR002514">
    <property type="entry name" value="Transposase_8"/>
</dbReference>
<dbReference type="Pfam" id="PF01527">
    <property type="entry name" value="HTH_Tnp_1"/>
    <property type="match status" value="1"/>
</dbReference>
<dbReference type="AlphaFoldDB" id="A0A929A0P1"/>
<comment type="function">
    <text evidence="1">Involved in the transposition of the insertion sequence.</text>
</comment>
<accession>A0A929A0P1</accession>
<dbReference type="GO" id="GO:0015074">
    <property type="term" value="P:DNA integration"/>
    <property type="evidence" value="ECO:0007669"/>
    <property type="project" value="InterPro"/>
</dbReference>
<organism evidence="4 5">
    <name type="scientific">Leptolyngbya cf. ectocarpi LEGE 11479</name>
    <dbReference type="NCBI Taxonomy" id="1828722"/>
    <lineage>
        <taxon>Bacteria</taxon>
        <taxon>Bacillati</taxon>
        <taxon>Cyanobacteriota</taxon>
        <taxon>Cyanophyceae</taxon>
        <taxon>Leptolyngbyales</taxon>
        <taxon>Leptolyngbyaceae</taxon>
        <taxon>Leptolyngbya group</taxon>
        <taxon>Leptolyngbya</taxon>
    </lineage>
</organism>
<reference evidence="4" key="1">
    <citation type="submission" date="2020-10" db="EMBL/GenBank/DDBJ databases">
        <authorList>
            <person name="Castelo-Branco R."/>
            <person name="Eusebio N."/>
            <person name="Adriana R."/>
            <person name="Vieira A."/>
            <person name="Brugerolle De Fraissinette N."/>
            <person name="Rezende De Castro R."/>
            <person name="Schneider M.P."/>
            <person name="Vasconcelos V."/>
            <person name="Leao P.N."/>
        </authorList>
    </citation>
    <scope>NUCLEOTIDE SEQUENCE</scope>
    <source>
        <strain evidence="4">LEGE 11479</strain>
    </source>
</reference>
<dbReference type="NCBIfam" id="NF033516">
    <property type="entry name" value="transpos_IS3"/>
    <property type="match status" value="1"/>
</dbReference>
<dbReference type="InterPro" id="IPR009057">
    <property type="entry name" value="Homeodomain-like_sf"/>
</dbReference>
<protein>
    <submittedName>
        <fullName evidence="4">IS3 family transposase</fullName>
    </submittedName>
</protein>
<dbReference type="GO" id="GO:0006313">
    <property type="term" value="P:DNA transposition"/>
    <property type="evidence" value="ECO:0007669"/>
    <property type="project" value="InterPro"/>
</dbReference>
<dbReference type="PANTHER" id="PTHR47515:SF2">
    <property type="entry name" value="INTEGRASE CORE DOMAIN PROTEIN"/>
    <property type="match status" value="1"/>
</dbReference>
<keyword evidence="5" id="KW-1185">Reference proteome</keyword>